<reference evidence="2 3" key="1">
    <citation type="journal article" date="2021" name="Comput. Struct. Biotechnol. J.">
        <title>De novo genome assembly of the potent medicinal plant Rehmannia glutinosa using nanopore technology.</title>
        <authorList>
            <person name="Ma L."/>
            <person name="Dong C."/>
            <person name="Song C."/>
            <person name="Wang X."/>
            <person name="Zheng X."/>
            <person name="Niu Y."/>
            <person name="Chen S."/>
            <person name="Feng W."/>
        </authorList>
    </citation>
    <scope>NUCLEOTIDE SEQUENCE [LARGE SCALE GENOMIC DNA]</scope>
    <source>
        <strain evidence="2">DH-2019</strain>
    </source>
</reference>
<comment type="caution">
    <text evidence="2">The sequence shown here is derived from an EMBL/GenBank/DDBJ whole genome shotgun (WGS) entry which is preliminary data.</text>
</comment>
<dbReference type="InterPro" id="IPR052343">
    <property type="entry name" value="Retrotransposon-Effector_Assoc"/>
</dbReference>
<dbReference type="CDD" id="cd01650">
    <property type="entry name" value="RT_nLTR_like"/>
    <property type="match status" value="1"/>
</dbReference>
<accession>A0ABR0X220</accession>
<dbReference type="PANTHER" id="PTHR46890:SF48">
    <property type="entry name" value="RNA-DIRECTED DNA POLYMERASE"/>
    <property type="match status" value="1"/>
</dbReference>
<organism evidence="2 3">
    <name type="scientific">Rehmannia glutinosa</name>
    <name type="common">Chinese foxglove</name>
    <dbReference type="NCBI Taxonomy" id="99300"/>
    <lineage>
        <taxon>Eukaryota</taxon>
        <taxon>Viridiplantae</taxon>
        <taxon>Streptophyta</taxon>
        <taxon>Embryophyta</taxon>
        <taxon>Tracheophyta</taxon>
        <taxon>Spermatophyta</taxon>
        <taxon>Magnoliopsida</taxon>
        <taxon>eudicotyledons</taxon>
        <taxon>Gunneridae</taxon>
        <taxon>Pentapetalae</taxon>
        <taxon>asterids</taxon>
        <taxon>lamiids</taxon>
        <taxon>Lamiales</taxon>
        <taxon>Orobanchaceae</taxon>
        <taxon>Rehmannieae</taxon>
        <taxon>Rehmannia</taxon>
    </lineage>
</organism>
<dbReference type="EMBL" id="JABTTQ020000006">
    <property type="protein sequence ID" value="KAK6153718.1"/>
    <property type="molecule type" value="Genomic_DNA"/>
</dbReference>
<dbReference type="InterPro" id="IPR000477">
    <property type="entry name" value="RT_dom"/>
</dbReference>
<dbReference type="Pfam" id="PF00078">
    <property type="entry name" value="RVT_1"/>
    <property type="match status" value="1"/>
</dbReference>
<evidence type="ECO:0000259" key="1">
    <source>
        <dbReference type="PROSITE" id="PS50878"/>
    </source>
</evidence>
<name>A0ABR0X220_REHGL</name>
<keyword evidence="3" id="KW-1185">Reference proteome</keyword>
<dbReference type="SUPFAM" id="SSF56672">
    <property type="entry name" value="DNA/RNA polymerases"/>
    <property type="match status" value="1"/>
</dbReference>
<evidence type="ECO:0000313" key="3">
    <source>
        <dbReference type="Proteomes" id="UP001318860"/>
    </source>
</evidence>
<protein>
    <recommendedName>
        <fullName evidence="1">Reverse transcriptase domain-containing protein</fullName>
    </recommendedName>
</protein>
<sequence length="337" mass="38516">MTYIDSKRYFGTNSHERYGLKRAIETQVFFHRKASQRNDRNNIEQIKNSDGLWTTKDIEVAGILKDHFVDLFKSVECTDTHAVLDSVEPKVSRQMNQSLLEPYKEEEIHRALKQMHPLKAPGPDGMCLLFFQKFWNIVSTDFTSTCLNILNNTSDPLSLNHTHIVLIPKVKQPETAKDFRPISLCNVIFRVITKVIANKLKLILPDIILKNQSVFIPGRLITDNAMSAFEIFHSMKKKVKGKCGHFALKLDMSKAYDRVEWPFLEGILDKLGFAKEWIGLVMRCVRLVYSIFINGSPTDCFTPTRGIRQGDPLSPYLFLLCAEGFSSLLGQVLKEMG</sequence>
<dbReference type="Proteomes" id="UP001318860">
    <property type="component" value="Unassembled WGS sequence"/>
</dbReference>
<proteinExistence type="predicted"/>
<gene>
    <name evidence="2" type="ORF">DH2020_013357</name>
</gene>
<feature type="domain" description="Reverse transcriptase" evidence="1">
    <location>
        <begin position="148"/>
        <end position="337"/>
    </location>
</feature>
<dbReference type="InterPro" id="IPR043502">
    <property type="entry name" value="DNA/RNA_pol_sf"/>
</dbReference>
<dbReference type="PROSITE" id="PS50878">
    <property type="entry name" value="RT_POL"/>
    <property type="match status" value="1"/>
</dbReference>
<evidence type="ECO:0000313" key="2">
    <source>
        <dbReference type="EMBL" id="KAK6153718.1"/>
    </source>
</evidence>
<dbReference type="PANTHER" id="PTHR46890">
    <property type="entry name" value="NON-LTR RETROLELEMENT REVERSE TRANSCRIPTASE-LIKE PROTEIN-RELATED"/>
    <property type="match status" value="1"/>
</dbReference>